<dbReference type="AlphaFoldDB" id="A0A6J6VU26"/>
<dbReference type="InterPro" id="IPR050490">
    <property type="entry name" value="Bact_solute-bd_prot1"/>
</dbReference>
<accession>A0A6J6VU26</accession>
<name>A0A6J6VU26_9ZZZZ</name>
<dbReference type="Pfam" id="PF01547">
    <property type="entry name" value="SBP_bac_1"/>
    <property type="match status" value="1"/>
</dbReference>
<dbReference type="EMBL" id="CAEZZN010000061">
    <property type="protein sequence ID" value="CAB4774926.1"/>
    <property type="molecule type" value="Genomic_DNA"/>
</dbReference>
<sequence length="438" mass="46639">MIKGRIGKALSVICAGALVFSLGGYATSANAAAKKVTIKVWDPGLMGHLTNGALDTKTSFIYKAKKAYEKLNPNVTIDISEIDGGVSDTQFKAASIAKNGPDIKIGFAGGNTLSFAAFLEPLDKYFTKAELALVKGTGTVRAGYDPTGPLLAMPYGAGSYFYVFYDKRVMAANNIDMTNPPKTWESFLALAKKLKNAGVETPIWETNLEGYTGAWVIASLVGGQLGPNAFYDMYTGKTKIDSAAMIKAYQGYQNLYTSGVTNADATTAGQGDRLNGFLAGKGAMIIDGGWDNDPIFKALGANAGTFAIPQLSGSKYPKILAGGTNVAVSVTKYSKNKAEAIKFVKYLMQAKTIDMYVKITQTEPSNHVNADASVIVNPLLKLQAKDVAKNPQVYPFDNIMPGPTNDLFYKLNASVALGQTTPADAVKQLQASLTENKQ</sequence>
<reference evidence="1" key="1">
    <citation type="submission" date="2020-05" db="EMBL/GenBank/DDBJ databases">
        <authorList>
            <person name="Chiriac C."/>
            <person name="Salcher M."/>
            <person name="Ghai R."/>
            <person name="Kavagutti S V."/>
        </authorList>
    </citation>
    <scope>NUCLEOTIDE SEQUENCE</scope>
</reference>
<gene>
    <name evidence="1" type="ORF">UFOPK2879_01230</name>
    <name evidence="2" type="ORF">UFOPK4337_00998</name>
</gene>
<proteinExistence type="predicted"/>
<dbReference type="EMBL" id="CAFBQM010000050">
    <property type="protein sequence ID" value="CAB5060641.1"/>
    <property type="molecule type" value="Genomic_DNA"/>
</dbReference>
<dbReference type="SUPFAM" id="SSF53850">
    <property type="entry name" value="Periplasmic binding protein-like II"/>
    <property type="match status" value="1"/>
</dbReference>
<dbReference type="InterPro" id="IPR006059">
    <property type="entry name" value="SBP"/>
</dbReference>
<dbReference type="PANTHER" id="PTHR43649">
    <property type="entry name" value="ARABINOSE-BINDING PROTEIN-RELATED"/>
    <property type="match status" value="1"/>
</dbReference>
<dbReference type="Gene3D" id="3.40.190.10">
    <property type="entry name" value="Periplasmic binding protein-like II"/>
    <property type="match status" value="2"/>
</dbReference>
<organism evidence="1">
    <name type="scientific">freshwater metagenome</name>
    <dbReference type="NCBI Taxonomy" id="449393"/>
    <lineage>
        <taxon>unclassified sequences</taxon>
        <taxon>metagenomes</taxon>
        <taxon>ecological metagenomes</taxon>
    </lineage>
</organism>
<dbReference type="PANTHER" id="PTHR43649:SF14">
    <property type="entry name" value="BLR3389 PROTEIN"/>
    <property type="match status" value="1"/>
</dbReference>
<evidence type="ECO:0000313" key="2">
    <source>
        <dbReference type="EMBL" id="CAB5060641.1"/>
    </source>
</evidence>
<evidence type="ECO:0000313" key="1">
    <source>
        <dbReference type="EMBL" id="CAB4774926.1"/>
    </source>
</evidence>
<protein>
    <submittedName>
        <fullName evidence="1">Unannotated protein</fullName>
    </submittedName>
</protein>